<gene>
    <name evidence="1" type="ORF">Clacol_008168</name>
</gene>
<name>A0AAV5ANB5_9AGAM</name>
<dbReference type="Gene3D" id="2.40.128.20">
    <property type="match status" value="1"/>
</dbReference>
<dbReference type="InterPro" id="IPR053037">
    <property type="entry name" value="Pericyclase_pydY-like"/>
</dbReference>
<dbReference type="PANTHER" id="PTHR38115:SF1">
    <property type="entry name" value="LIPOCALIN-LIKE DOMAIN-CONTAINING PROTEIN"/>
    <property type="match status" value="1"/>
</dbReference>
<dbReference type="EMBL" id="BPWL01000009">
    <property type="protein sequence ID" value="GJJ13911.1"/>
    <property type="molecule type" value="Genomic_DNA"/>
</dbReference>
<sequence length="190" mass="21722">MAAPLDMTTENISGTFVMNKELSDDTDKILERQGVGWFLRTAIRLATITLHVNHYYKDGVEHIDIKQTLTGGIEGTEENRTIDWTERKHTDKLFGPVVSKSRRIKAEDLPNEYLSVGWLSEAVESGLIHSYVVSDKPEGSKGYWTAEQAWGFEIINEQKRHVRHVYFTSEEEIIKAKLIYDYAGPYSKAI</sequence>
<dbReference type="AlphaFoldDB" id="A0AAV5ANB5"/>
<organism evidence="1 2">
    <name type="scientific">Clathrus columnatus</name>
    <dbReference type="NCBI Taxonomy" id="1419009"/>
    <lineage>
        <taxon>Eukaryota</taxon>
        <taxon>Fungi</taxon>
        <taxon>Dikarya</taxon>
        <taxon>Basidiomycota</taxon>
        <taxon>Agaricomycotina</taxon>
        <taxon>Agaricomycetes</taxon>
        <taxon>Phallomycetidae</taxon>
        <taxon>Phallales</taxon>
        <taxon>Clathraceae</taxon>
        <taxon>Clathrus</taxon>
    </lineage>
</organism>
<keyword evidence="2" id="KW-1185">Reference proteome</keyword>
<dbReference type="InterPro" id="IPR012674">
    <property type="entry name" value="Calycin"/>
</dbReference>
<dbReference type="Proteomes" id="UP001050691">
    <property type="component" value="Unassembled WGS sequence"/>
</dbReference>
<protein>
    <submittedName>
        <fullName evidence="1">Uncharacterized protein</fullName>
    </submittedName>
</protein>
<reference evidence="1" key="1">
    <citation type="submission" date="2021-10" db="EMBL/GenBank/DDBJ databases">
        <title>De novo Genome Assembly of Clathrus columnatus (Basidiomycota, Fungi) Using Illumina and Nanopore Sequence Data.</title>
        <authorList>
            <person name="Ogiso-Tanaka E."/>
            <person name="Itagaki H."/>
            <person name="Hosoya T."/>
            <person name="Hosaka K."/>
        </authorList>
    </citation>
    <scope>NUCLEOTIDE SEQUENCE</scope>
    <source>
        <strain evidence="1">MO-923</strain>
    </source>
</reference>
<accession>A0AAV5ANB5</accession>
<dbReference type="PANTHER" id="PTHR38115">
    <property type="entry name" value="LIPOCALIN-LIKE DOMAIN-CONTAINING PROTEIN"/>
    <property type="match status" value="1"/>
</dbReference>
<evidence type="ECO:0000313" key="1">
    <source>
        <dbReference type="EMBL" id="GJJ13911.1"/>
    </source>
</evidence>
<comment type="caution">
    <text evidence="1">The sequence shown here is derived from an EMBL/GenBank/DDBJ whole genome shotgun (WGS) entry which is preliminary data.</text>
</comment>
<proteinExistence type="predicted"/>
<evidence type="ECO:0000313" key="2">
    <source>
        <dbReference type="Proteomes" id="UP001050691"/>
    </source>
</evidence>